<feature type="region of interest" description="Disordered" evidence="1">
    <location>
        <begin position="42"/>
        <end position="100"/>
    </location>
</feature>
<sequence length="100" mass="11234">MNETLLPQQSRSIKLCAVWKSVTSSSSFSSYPSVQSSYILSSHALPSTAAPRHQQERQQMQEEEEEEEEEEDEEEEEEPVRGGVCNTINVAGPGTEQRPH</sequence>
<gene>
    <name evidence="2" type="ORF">E2C01_071458</name>
</gene>
<comment type="caution">
    <text evidence="2">The sequence shown here is derived from an EMBL/GenBank/DDBJ whole genome shotgun (WGS) entry which is preliminary data.</text>
</comment>
<evidence type="ECO:0000256" key="1">
    <source>
        <dbReference type="SAM" id="MobiDB-lite"/>
    </source>
</evidence>
<evidence type="ECO:0000313" key="2">
    <source>
        <dbReference type="EMBL" id="MPC77019.1"/>
    </source>
</evidence>
<organism evidence="2 3">
    <name type="scientific">Portunus trituberculatus</name>
    <name type="common">Swimming crab</name>
    <name type="synonym">Neptunus trituberculatus</name>
    <dbReference type="NCBI Taxonomy" id="210409"/>
    <lineage>
        <taxon>Eukaryota</taxon>
        <taxon>Metazoa</taxon>
        <taxon>Ecdysozoa</taxon>
        <taxon>Arthropoda</taxon>
        <taxon>Crustacea</taxon>
        <taxon>Multicrustacea</taxon>
        <taxon>Malacostraca</taxon>
        <taxon>Eumalacostraca</taxon>
        <taxon>Eucarida</taxon>
        <taxon>Decapoda</taxon>
        <taxon>Pleocyemata</taxon>
        <taxon>Brachyura</taxon>
        <taxon>Eubrachyura</taxon>
        <taxon>Portunoidea</taxon>
        <taxon>Portunidae</taxon>
        <taxon>Portuninae</taxon>
        <taxon>Portunus</taxon>
    </lineage>
</organism>
<proteinExistence type="predicted"/>
<protein>
    <submittedName>
        <fullName evidence="2">Uncharacterized protein</fullName>
    </submittedName>
</protein>
<name>A0A5B7I560_PORTR</name>
<reference evidence="2 3" key="1">
    <citation type="submission" date="2019-05" db="EMBL/GenBank/DDBJ databases">
        <title>Another draft genome of Portunus trituberculatus and its Hox gene families provides insights of decapod evolution.</title>
        <authorList>
            <person name="Jeong J.-H."/>
            <person name="Song I."/>
            <person name="Kim S."/>
            <person name="Choi T."/>
            <person name="Kim D."/>
            <person name="Ryu S."/>
            <person name="Kim W."/>
        </authorList>
    </citation>
    <scope>NUCLEOTIDE SEQUENCE [LARGE SCALE GENOMIC DNA]</scope>
    <source>
        <tissue evidence="2">Muscle</tissue>
    </source>
</reference>
<feature type="compositionally biased region" description="Acidic residues" evidence="1">
    <location>
        <begin position="61"/>
        <end position="78"/>
    </location>
</feature>
<dbReference type="Proteomes" id="UP000324222">
    <property type="component" value="Unassembled WGS sequence"/>
</dbReference>
<evidence type="ECO:0000313" key="3">
    <source>
        <dbReference type="Proteomes" id="UP000324222"/>
    </source>
</evidence>
<accession>A0A5B7I560</accession>
<dbReference type="AlphaFoldDB" id="A0A5B7I560"/>
<keyword evidence="3" id="KW-1185">Reference proteome</keyword>
<dbReference type="EMBL" id="VSRR010044812">
    <property type="protein sequence ID" value="MPC77019.1"/>
    <property type="molecule type" value="Genomic_DNA"/>
</dbReference>